<feature type="compositionally biased region" description="Polar residues" evidence="17">
    <location>
        <begin position="402"/>
        <end position="417"/>
    </location>
</feature>
<dbReference type="InterPro" id="IPR003594">
    <property type="entry name" value="HATPase_dom"/>
</dbReference>
<dbReference type="Pfam" id="PF16898">
    <property type="entry name" value="TOPRIM_C"/>
    <property type="match status" value="1"/>
</dbReference>
<comment type="catalytic activity">
    <reaction evidence="1 15 16">
        <text>ATP-dependent breakage, passage and rejoining of double-stranded DNA.</text>
        <dbReference type="EC" id="5.6.2.2"/>
    </reaction>
</comment>
<feature type="compositionally biased region" description="Basic and acidic residues" evidence="17">
    <location>
        <begin position="235"/>
        <end position="245"/>
    </location>
</feature>
<evidence type="ECO:0000259" key="19">
    <source>
        <dbReference type="PROSITE" id="PS52040"/>
    </source>
</evidence>
<dbReference type="PROSITE" id="PS52040">
    <property type="entry name" value="TOPO_IIA"/>
    <property type="match status" value="1"/>
</dbReference>
<feature type="active site" description="O-(5'-phospho-DNA)-tyrosine intermediate" evidence="15">
    <location>
        <position position="1261"/>
    </location>
</feature>
<evidence type="ECO:0000256" key="5">
    <source>
        <dbReference type="ARBA" id="ARBA00012895"/>
    </source>
</evidence>
<comment type="caution">
    <text evidence="20">The sequence shown here is derived from an EMBL/GenBank/DDBJ whole genome shotgun (WGS) entry which is preliminary data.</text>
</comment>
<feature type="compositionally biased region" description="Basic residues" evidence="17">
    <location>
        <begin position="323"/>
        <end position="332"/>
    </location>
</feature>
<dbReference type="InterPro" id="IPR036890">
    <property type="entry name" value="HATPase_C_sf"/>
</dbReference>
<evidence type="ECO:0000256" key="1">
    <source>
        <dbReference type="ARBA" id="ARBA00000185"/>
    </source>
</evidence>
<feature type="compositionally biased region" description="Polar residues" evidence="17">
    <location>
        <begin position="361"/>
        <end position="374"/>
    </location>
</feature>
<dbReference type="InterPro" id="IPR020568">
    <property type="entry name" value="Ribosomal_Su5_D2-typ_SF"/>
</dbReference>
<dbReference type="Pfam" id="PF00204">
    <property type="entry name" value="DNA_gyraseB"/>
    <property type="match status" value="1"/>
</dbReference>
<dbReference type="CDD" id="cd00187">
    <property type="entry name" value="TOP4c"/>
    <property type="match status" value="1"/>
</dbReference>
<dbReference type="InterPro" id="IPR018522">
    <property type="entry name" value="TopoIIA_CS"/>
</dbReference>
<dbReference type="FunFam" id="3.30.565.10:FF:000004">
    <property type="entry name" value="DNA topoisomerase 2"/>
    <property type="match status" value="1"/>
</dbReference>
<feature type="compositionally biased region" description="Basic and acidic residues" evidence="17">
    <location>
        <begin position="305"/>
        <end position="322"/>
    </location>
</feature>
<dbReference type="Gene3D" id="3.30.565.10">
    <property type="entry name" value="Histidine kinase-like ATPase, C-terminal domain"/>
    <property type="match status" value="1"/>
</dbReference>
<dbReference type="GO" id="GO:0005634">
    <property type="term" value="C:nucleus"/>
    <property type="evidence" value="ECO:0007669"/>
    <property type="project" value="TreeGrafter"/>
</dbReference>
<dbReference type="GO" id="GO:0000712">
    <property type="term" value="P:resolution of meiotic recombination intermediates"/>
    <property type="evidence" value="ECO:0007669"/>
    <property type="project" value="TreeGrafter"/>
</dbReference>
<keyword evidence="8 16" id="KW-0547">Nucleotide-binding</keyword>
<dbReference type="InterPro" id="IPR013757">
    <property type="entry name" value="Topo_IIA_A_a_sf"/>
</dbReference>
<dbReference type="PANTHER" id="PTHR10169">
    <property type="entry name" value="DNA TOPOISOMERASE/GYRASE"/>
    <property type="match status" value="1"/>
</dbReference>
<dbReference type="InterPro" id="IPR001154">
    <property type="entry name" value="TopoII_euk"/>
</dbReference>
<keyword evidence="10" id="KW-0460">Magnesium</keyword>
<dbReference type="InterPro" id="IPR001241">
    <property type="entry name" value="Topo_IIA"/>
</dbReference>
<dbReference type="GO" id="GO:0006265">
    <property type="term" value="P:DNA topological change"/>
    <property type="evidence" value="ECO:0007669"/>
    <property type="project" value="UniProtKB-UniRule"/>
</dbReference>
<dbReference type="Pfam" id="PF01751">
    <property type="entry name" value="Toprim"/>
    <property type="match status" value="1"/>
</dbReference>
<name>A0A8H3QWB4_9GLOM</name>
<feature type="compositionally biased region" description="Basic residues" evidence="17">
    <location>
        <begin position="183"/>
        <end position="192"/>
    </location>
</feature>
<dbReference type="FunFam" id="3.30.1360.40:FF:000003">
    <property type="entry name" value="DNA topoisomerase 2"/>
    <property type="match status" value="1"/>
</dbReference>
<dbReference type="SMART" id="SM00434">
    <property type="entry name" value="TOP4c"/>
    <property type="match status" value="1"/>
</dbReference>
<dbReference type="Gene3D" id="3.40.50.670">
    <property type="match status" value="1"/>
</dbReference>
<dbReference type="GO" id="GO:0003918">
    <property type="term" value="F:DNA topoisomerase type II (double strand cut, ATP-hydrolyzing) activity"/>
    <property type="evidence" value="ECO:0007669"/>
    <property type="project" value="UniProtKB-UniRule"/>
</dbReference>
<dbReference type="InterPro" id="IPR002205">
    <property type="entry name" value="Topo_IIA_dom_A"/>
</dbReference>
<comment type="similarity">
    <text evidence="4 16">Belongs to the type II topoisomerase family.</text>
</comment>
<dbReference type="Gene3D" id="3.30.1490.30">
    <property type="match status" value="1"/>
</dbReference>
<dbReference type="InterPro" id="IPR013506">
    <property type="entry name" value="Topo_IIA_bsu_dom2"/>
</dbReference>
<keyword evidence="11 15" id="KW-0799">Topoisomerase</keyword>
<dbReference type="PROSITE" id="PS50880">
    <property type="entry name" value="TOPRIM"/>
    <property type="match status" value="1"/>
</dbReference>
<comment type="subunit">
    <text evidence="16">Homodimer.</text>
</comment>
<organism evidence="20 21">
    <name type="scientific">Rhizophagus clarus</name>
    <dbReference type="NCBI Taxonomy" id="94130"/>
    <lineage>
        <taxon>Eukaryota</taxon>
        <taxon>Fungi</taxon>
        <taxon>Fungi incertae sedis</taxon>
        <taxon>Mucoromycota</taxon>
        <taxon>Glomeromycotina</taxon>
        <taxon>Glomeromycetes</taxon>
        <taxon>Glomerales</taxon>
        <taxon>Glomeraceae</taxon>
        <taxon>Rhizophagus</taxon>
    </lineage>
</organism>
<feature type="compositionally biased region" description="Polar residues" evidence="17">
    <location>
        <begin position="126"/>
        <end position="137"/>
    </location>
</feature>
<dbReference type="InterPro" id="IPR050634">
    <property type="entry name" value="DNA_Topoisomerase_II"/>
</dbReference>
<evidence type="ECO:0000313" key="21">
    <source>
        <dbReference type="Proteomes" id="UP000615446"/>
    </source>
</evidence>
<evidence type="ECO:0000256" key="7">
    <source>
        <dbReference type="ARBA" id="ARBA00022723"/>
    </source>
</evidence>
<dbReference type="PRINTS" id="PR01158">
    <property type="entry name" value="TOPISMRASEII"/>
</dbReference>
<dbReference type="InterPro" id="IPR013758">
    <property type="entry name" value="Topo_IIA_A/C_ab"/>
</dbReference>
<dbReference type="Pfam" id="PF00521">
    <property type="entry name" value="DNA_topoisoIV"/>
    <property type="match status" value="1"/>
</dbReference>
<feature type="compositionally biased region" description="Basic and acidic residues" evidence="17">
    <location>
        <begin position="375"/>
        <end position="391"/>
    </location>
</feature>
<dbReference type="PRINTS" id="PR00418">
    <property type="entry name" value="TPI2FAMILY"/>
</dbReference>
<sequence length="1626" mass="185693">MSDSEYTPGKEEYTVKPKKTRKLAKPMTKDSFSDEEKYTVKATRTRKPTKPSTLKDASNVIVLESSDEEKYTVKATKSRQQPKQTTQTTLITLKDPSDVLENEHSSHEEKYNVKSKSRKQPKQSPLTTLKDFSNVLDSTDEEKYIVKPTKSRRQPKQTTQTTLMNLKDISEIDHSPDEEKYNVKPKSRKQAKKSTLSTLKDSTNVLDSSDEEKYIVKPTKSRQQPKQATQTTLKDTIDILEIDHSPDEEEYNVKPKSRKQAKKSTLSTLKDSTNVLDSSDEEKYIVKPTKSRQQPKQATQTTLKDTIDILEIDHSPDEEKYNVKPKSRKQAKKSTLSTLKNSTNVLDSSDEEKYIVKPTKSRQQPKQATQTTLKDTIDVLDTDHSSDEEKYNVNPKSRKQPKQSTHSTLEVISNTLDSSDEENYIVNPTKSRQKSKQTTLDPDYSPDEEEHILKATNTRKPSSKTSSNIASTSKASSSKVTSNETSSDKTASKKKPVEEVYQKKTQLEHILLRPDTYVGSVQTFTEKLWVYDSNKRAMVYRDVTYVPGLYKIIDEILVNAADNKIRDPTMDTIKVDIDVKSGTISIYNNGNGIPVEIHKEENVYVPELIFGHLLTSSNYNDNEKKVTGGRNGYGAKLTNIFSTEFIVETADSSAGKKYRQIFRDNMSVKESPKISSYSKKEEYTMVTFRPDFQRFNMPDEFDDDIIALLKKRVYDLAGCVKNVKVFLNGERLKIKNFKEYALMYLSGNDDFVDLQSSIIYEEVNQRWEIAFVPSLEGSFRHISFVNGINTTKGGTHVNYIADQIVEKLMAVVTKKAKDAKNIKKNQIKNHMWLFINCLIENATFDSQTKEHLTLKVSSFGSKCNPSETYYNKLLKSSVIGSILDDVKHKQSKELKKTDGKKIGRIVGIAKLDDANNAGGKKRQDCTLILTEGDSAKALAVAGLSVVGRDNYGIFPLRGKLLNVREGAHSQIMNNVEIQHIKQILGLKQGKVYNSTDELRYGHLMIMTDQDHDGSHIKGLIINFLDYFFPSLLKVPGFLMEFITPIVKCTRGNTKKSFFTIPEFTSWMENNDNGKGWKIKYYKGLGTSTSAEAKDYFGDLKTHRKPFKAIQEGERELIDMAFNKKKADDRKEWLKSYESGTYMNHNVKEITIKDFINKELILFSRADNERSIPNVLDGFKPGQRKVLYTCIKNKYKNEIKVSSLAGAVLTDAAYHHGDSSLQGTIIAMAHDFVGSNNINVLYGVGQFGTRSLGGKDAASARYISVTVPKLTRLIFHPQDDILLTYCNDDGHIVEPEWYLPIIPMILVNGTGGIGTGYSTYIPNYNPQDIVNNLKLMIDGENPVPMKPWYRGFQGRIEQTDKDKYKVCGTIESLNNGSDVRITELPIRVWTQNYKEQVEQWISGTEKVPAWIIGYKENHSTTNVDFTIYLTEEELNNALKEGLEKKFKLITNITTSNMVCFDGNGRIKKYSSAEEILLEFYDYRLEYYRKRRDHMLKVLALEVNQLRNKARFIQMKIDHNLEFEGLRKAEIIKLLESEGFERFRHGKEEKIDDEDQTGNDGDGYNYLMNTKSWSFCEEEAQKLMNKKAEKEKELIVLQKKTPQEIWKEDLDAFLDEWNKLLNSDCNDR</sequence>
<keyword evidence="7" id="KW-0479">Metal-binding</keyword>
<evidence type="ECO:0000256" key="9">
    <source>
        <dbReference type="ARBA" id="ARBA00022840"/>
    </source>
</evidence>
<reference evidence="20" key="1">
    <citation type="submission" date="2019-10" db="EMBL/GenBank/DDBJ databases">
        <title>Conservation and host-specific expression of non-tandemly repeated heterogenous ribosome RNA gene in arbuscular mycorrhizal fungi.</title>
        <authorList>
            <person name="Maeda T."/>
            <person name="Kobayashi Y."/>
            <person name="Nakagawa T."/>
            <person name="Ezawa T."/>
            <person name="Yamaguchi K."/>
            <person name="Bino T."/>
            <person name="Nishimoto Y."/>
            <person name="Shigenobu S."/>
            <person name="Kawaguchi M."/>
        </authorList>
    </citation>
    <scope>NUCLEOTIDE SEQUENCE</scope>
    <source>
        <strain evidence="20">HR1</strain>
    </source>
</reference>
<keyword evidence="12 15" id="KW-0238">DNA-binding</keyword>
<feature type="compositionally biased region" description="Low complexity" evidence="17">
    <location>
        <begin position="463"/>
        <end position="485"/>
    </location>
</feature>
<dbReference type="Gene3D" id="3.90.199.10">
    <property type="entry name" value="Topoisomerase II, domain 5"/>
    <property type="match status" value="1"/>
</dbReference>
<evidence type="ECO:0000259" key="18">
    <source>
        <dbReference type="PROSITE" id="PS50880"/>
    </source>
</evidence>
<comment type="cofactor">
    <cofactor evidence="3">
        <name>Mg(2+)</name>
        <dbReference type="ChEBI" id="CHEBI:18420"/>
    </cofactor>
</comment>
<protein>
    <recommendedName>
        <fullName evidence="6 16">DNA topoisomerase 2</fullName>
        <ecNumber evidence="5 16">5.6.2.2</ecNumber>
    </recommendedName>
</protein>
<dbReference type="GO" id="GO:0003677">
    <property type="term" value="F:DNA binding"/>
    <property type="evidence" value="ECO:0007669"/>
    <property type="project" value="UniProtKB-UniRule"/>
</dbReference>
<dbReference type="PROSITE" id="PS00177">
    <property type="entry name" value="TOPOISOMERASE_II"/>
    <property type="match status" value="1"/>
</dbReference>
<dbReference type="InterPro" id="IPR014721">
    <property type="entry name" value="Ribsml_uS5_D2-typ_fold_subgr"/>
</dbReference>
<dbReference type="InterPro" id="IPR013759">
    <property type="entry name" value="Topo_IIA_B_C"/>
</dbReference>
<feature type="compositionally biased region" description="Basic and acidic residues" evidence="17">
    <location>
        <begin position="95"/>
        <end position="112"/>
    </location>
</feature>
<dbReference type="SUPFAM" id="SSF55874">
    <property type="entry name" value="ATPase domain of HSP90 chaperone/DNA topoisomerase II/histidine kinase"/>
    <property type="match status" value="1"/>
</dbReference>
<evidence type="ECO:0000256" key="8">
    <source>
        <dbReference type="ARBA" id="ARBA00022741"/>
    </source>
</evidence>
<proteinExistence type="inferred from homology"/>
<evidence type="ECO:0000256" key="14">
    <source>
        <dbReference type="ARBA" id="ARBA00053943"/>
    </source>
</evidence>
<evidence type="ECO:0000313" key="20">
    <source>
        <dbReference type="EMBL" id="GES91669.1"/>
    </source>
</evidence>
<gene>
    <name evidence="20" type="ORF">RCL2_001847400</name>
</gene>
<feature type="compositionally biased region" description="Basic and acidic residues" evidence="17">
    <location>
        <begin position="486"/>
        <end position="499"/>
    </location>
</feature>
<evidence type="ECO:0000256" key="2">
    <source>
        <dbReference type="ARBA" id="ARBA00001913"/>
    </source>
</evidence>
<comment type="function">
    <text evidence="14 16">Control of topological states of DNA by transient breakage and subsequent rejoining of DNA strands. Topoisomerase II makes double-strand breaks.</text>
</comment>
<feature type="domain" description="Topo IIA-type catalytic" evidence="19">
    <location>
        <begin position="1171"/>
        <end position="1608"/>
    </location>
</feature>
<feature type="compositionally biased region" description="Polar residues" evidence="17">
    <location>
        <begin position="263"/>
        <end position="277"/>
    </location>
</feature>
<dbReference type="GO" id="GO:0005524">
    <property type="term" value="F:ATP binding"/>
    <property type="evidence" value="ECO:0007669"/>
    <property type="project" value="UniProtKB-UniRule"/>
</dbReference>
<dbReference type="Proteomes" id="UP000615446">
    <property type="component" value="Unassembled WGS sequence"/>
</dbReference>
<evidence type="ECO:0000256" key="15">
    <source>
        <dbReference type="PROSITE-ProRule" id="PRU01384"/>
    </source>
</evidence>
<evidence type="ECO:0000256" key="17">
    <source>
        <dbReference type="SAM" id="MobiDB-lite"/>
    </source>
</evidence>
<feature type="domain" description="Toprim" evidence="18">
    <location>
        <begin position="925"/>
        <end position="1039"/>
    </location>
</feature>
<keyword evidence="13 15" id="KW-0413">Isomerase</keyword>
<dbReference type="GO" id="GO:0000819">
    <property type="term" value="P:sister chromatid segregation"/>
    <property type="evidence" value="ECO:0007669"/>
    <property type="project" value="TreeGrafter"/>
</dbReference>
<evidence type="ECO:0000256" key="3">
    <source>
        <dbReference type="ARBA" id="ARBA00001946"/>
    </source>
</evidence>
<feature type="compositionally biased region" description="Basic and acidic residues" evidence="17">
    <location>
        <begin position="168"/>
        <end position="182"/>
    </location>
</feature>
<dbReference type="InterPro" id="IPR013760">
    <property type="entry name" value="Topo_IIA-like_dom_sf"/>
</dbReference>
<dbReference type="SMART" id="SM00433">
    <property type="entry name" value="TOP2c"/>
    <property type="match status" value="1"/>
</dbReference>
<dbReference type="EC" id="5.6.2.2" evidence="5 16"/>
<dbReference type="CDD" id="cd03481">
    <property type="entry name" value="TopoIIA_Trans_ScTopoIIA"/>
    <property type="match status" value="1"/>
</dbReference>
<dbReference type="Gene3D" id="3.30.230.10">
    <property type="match status" value="1"/>
</dbReference>
<dbReference type="CDD" id="cd03365">
    <property type="entry name" value="TOPRIM_TopoIIA"/>
    <property type="match status" value="1"/>
</dbReference>
<dbReference type="PANTHER" id="PTHR10169:SF38">
    <property type="entry name" value="DNA TOPOISOMERASE 2"/>
    <property type="match status" value="1"/>
</dbReference>
<feature type="compositionally biased region" description="Polar residues" evidence="17">
    <location>
        <begin position="291"/>
        <end position="304"/>
    </location>
</feature>
<dbReference type="FunFam" id="3.30.1490.30:FF:000001">
    <property type="entry name" value="DNA topoisomerase 2"/>
    <property type="match status" value="1"/>
</dbReference>
<dbReference type="OrthoDB" id="276498at2759"/>
<dbReference type="SUPFAM" id="SSF54211">
    <property type="entry name" value="Ribosomal protein S5 domain 2-like"/>
    <property type="match status" value="1"/>
</dbReference>
<evidence type="ECO:0000256" key="4">
    <source>
        <dbReference type="ARBA" id="ARBA00011080"/>
    </source>
</evidence>
<evidence type="ECO:0000256" key="12">
    <source>
        <dbReference type="ARBA" id="ARBA00023125"/>
    </source>
</evidence>
<dbReference type="Gene3D" id="3.30.1360.40">
    <property type="match status" value="1"/>
</dbReference>
<evidence type="ECO:0000256" key="10">
    <source>
        <dbReference type="ARBA" id="ARBA00022842"/>
    </source>
</evidence>
<evidence type="ECO:0000256" key="16">
    <source>
        <dbReference type="RuleBase" id="RU362094"/>
    </source>
</evidence>
<feature type="compositionally biased region" description="Polar residues" evidence="17">
    <location>
        <begin position="193"/>
        <end position="207"/>
    </location>
</feature>
<dbReference type="FunFam" id="3.90.199.10:FF:000002">
    <property type="entry name" value="DNA topoisomerase 2"/>
    <property type="match status" value="1"/>
</dbReference>
<dbReference type="InterPro" id="IPR031660">
    <property type="entry name" value="TOPRIM_C"/>
</dbReference>
<evidence type="ECO:0000256" key="6">
    <source>
        <dbReference type="ARBA" id="ARBA00019635"/>
    </source>
</evidence>
<feature type="region of interest" description="Disordered" evidence="17">
    <location>
        <begin position="1"/>
        <end position="499"/>
    </location>
</feature>
<evidence type="ECO:0000256" key="13">
    <source>
        <dbReference type="ARBA" id="ARBA00023235"/>
    </source>
</evidence>
<dbReference type="EMBL" id="BLAL01000206">
    <property type="protein sequence ID" value="GES91669.1"/>
    <property type="molecule type" value="Genomic_DNA"/>
</dbReference>
<keyword evidence="9 16" id="KW-0067">ATP-binding</keyword>
<dbReference type="Pfam" id="PF02518">
    <property type="entry name" value="HATPase_c"/>
    <property type="match status" value="1"/>
</dbReference>
<comment type="cofactor">
    <cofactor evidence="2">
        <name>Ca(2+)</name>
        <dbReference type="ChEBI" id="CHEBI:29108"/>
    </cofactor>
</comment>
<dbReference type="FunFam" id="3.30.230.10:FF:000008">
    <property type="entry name" value="DNA topoisomerase 2"/>
    <property type="match status" value="1"/>
</dbReference>
<feature type="compositionally biased region" description="Polar residues" evidence="17">
    <location>
        <begin position="333"/>
        <end position="347"/>
    </location>
</feature>
<dbReference type="GO" id="GO:0046872">
    <property type="term" value="F:metal ion binding"/>
    <property type="evidence" value="ECO:0007669"/>
    <property type="project" value="UniProtKB-KW"/>
</dbReference>
<dbReference type="InterPro" id="IPR006171">
    <property type="entry name" value="TOPRIM_dom"/>
</dbReference>
<dbReference type="InterPro" id="IPR034157">
    <property type="entry name" value="TOPRIM_TopoII"/>
</dbReference>
<dbReference type="CDD" id="cd16930">
    <property type="entry name" value="HATPase_TopII-like"/>
    <property type="match status" value="1"/>
</dbReference>
<feature type="compositionally biased region" description="Polar residues" evidence="17">
    <location>
        <begin position="221"/>
        <end position="234"/>
    </location>
</feature>
<feature type="compositionally biased region" description="Basic and acidic residues" evidence="17">
    <location>
        <begin position="27"/>
        <end position="39"/>
    </location>
</feature>
<dbReference type="FunFam" id="3.40.50.670:FF:000001">
    <property type="entry name" value="DNA topoisomerase 2"/>
    <property type="match status" value="2"/>
</dbReference>
<feature type="compositionally biased region" description="Polar residues" evidence="17">
    <location>
        <begin position="426"/>
        <end position="440"/>
    </location>
</feature>
<accession>A0A8H3QWB4</accession>
<dbReference type="Gene3D" id="1.10.268.10">
    <property type="entry name" value="Topoisomerase, domain 3"/>
    <property type="match status" value="1"/>
</dbReference>
<dbReference type="SUPFAM" id="SSF56719">
    <property type="entry name" value="Type II DNA topoisomerase"/>
    <property type="match status" value="1"/>
</dbReference>
<evidence type="ECO:0000256" key="11">
    <source>
        <dbReference type="ARBA" id="ARBA00023029"/>
    </source>
</evidence>